<dbReference type="EMBL" id="CADCVA010000206">
    <property type="protein sequence ID" value="CAA9421279.1"/>
    <property type="molecule type" value="Genomic_DNA"/>
</dbReference>
<evidence type="ECO:0000313" key="2">
    <source>
        <dbReference type="EMBL" id="CAA9421279.1"/>
    </source>
</evidence>
<reference evidence="2" key="1">
    <citation type="submission" date="2020-02" db="EMBL/GenBank/DDBJ databases">
        <authorList>
            <person name="Meier V. D."/>
        </authorList>
    </citation>
    <scope>NUCLEOTIDE SEQUENCE</scope>
    <source>
        <strain evidence="2">AVDCRST_MAG82</strain>
    </source>
</reference>
<feature type="region of interest" description="Disordered" evidence="1">
    <location>
        <begin position="1"/>
        <end position="29"/>
    </location>
</feature>
<organism evidence="2">
    <name type="scientific">uncultured Rubrobacteraceae bacterium</name>
    <dbReference type="NCBI Taxonomy" id="349277"/>
    <lineage>
        <taxon>Bacteria</taxon>
        <taxon>Bacillati</taxon>
        <taxon>Actinomycetota</taxon>
        <taxon>Rubrobacteria</taxon>
        <taxon>Rubrobacterales</taxon>
        <taxon>Rubrobacteraceae</taxon>
        <taxon>environmental samples</taxon>
    </lineage>
</organism>
<feature type="non-terminal residue" evidence="2">
    <location>
        <position position="1"/>
    </location>
</feature>
<name>A0A6J4PW50_9ACTN</name>
<feature type="compositionally biased region" description="Basic and acidic residues" evidence="1">
    <location>
        <begin position="20"/>
        <end position="29"/>
    </location>
</feature>
<evidence type="ECO:0000256" key="1">
    <source>
        <dbReference type="SAM" id="MobiDB-lite"/>
    </source>
</evidence>
<sequence>GRRAASQPGRVLRQQGAEAQPERRPTAER</sequence>
<feature type="non-terminal residue" evidence="2">
    <location>
        <position position="29"/>
    </location>
</feature>
<gene>
    <name evidence="2" type="ORF">AVDCRST_MAG82-1454</name>
</gene>
<proteinExistence type="predicted"/>
<dbReference type="AlphaFoldDB" id="A0A6J4PW50"/>
<protein>
    <submittedName>
        <fullName evidence="2">Uncharacterized protein</fullName>
    </submittedName>
</protein>
<accession>A0A6J4PW50</accession>